<dbReference type="PROSITE" id="PS51782">
    <property type="entry name" value="LYSM"/>
    <property type="match status" value="1"/>
</dbReference>
<dbReference type="Proteomes" id="UP001597469">
    <property type="component" value="Unassembled WGS sequence"/>
</dbReference>
<accession>A0ABW5M9F1</accession>
<comment type="caution">
    <text evidence="3">The sequence shown here is derived from an EMBL/GenBank/DDBJ whole genome shotgun (WGS) entry which is preliminary data.</text>
</comment>
<dbReference type="InterPro" id="IPR036779">
    <property type="entry name" value="LysM_dom_sf"/>
</dbReference>
<reference evidence="4" key="1">
    <citation type="journal article" date="2019" name="Int. J. Syst. Evol. Microbiol.">
        <title>The Global Catalogue of Microorganisms (GCM) 10K type strain sequencing project: providing services to taxonomists for standard genome sequencing and annotation.</title>
        <authorList>
            <consortium name="The Broad Institute Genomics Platform"/>
            <consortium name="The Broad Institute Genome Sequencing Center for Infectious Disease"/>
            <person name="Wu L."/>
            <person name="Ma J."/>
        </authorList>
    </citation>
    <scope>NUCLEOTIDE SEQUENCE [LARGE SCALE GENOMIC DNA]</scope>
    <source>
        <strain evidence="4">KCTC 42805</strain>
    </source>
</reference>
<feature type="compositionally biased region" description="Basic and acidic residues" evidence="1">
    <location>
        <begin position="247"/>
        <end position="270"/>
    </location>
</feature>
<evidence type="ECO:0000259" key="2">
    <source>
        <dbReference type="PROSITE" id="PS51782"/>
    </source>
</evidence>
<feature type="region of interest" description="Disordered" evidence="1">
    <location>
        <begin position="112"/>
        <end position="160"/>
    </location>
</feature>
<organism evidence="3 4">
    <name type="scientific">Spirosoma soli</name>
    <dbReference type="NCBI Taxonomy" id="1770529"/>
    <lineage>
        <taxon>Bacteria</taxon>
        <taxon>Pseudomonadati</taxon>
        <taxon>Bacteroidota</taxon>
        <taxon>Cytophagia</taxon>
        <taxon>Cytophagales</taxon>
        <taxon>Cytophagaceae</taxon>
        <taxon>Spirosoma</taxon>
    </lineage>
</organism>
<evidence type="ECO:0000256" key="1">
    <source>
        <dbReference type="SAM" id="MobiDB-lite"/>
    </source>
</evidence>
<dbReference type="CDD" id="cd00118">
    <property type="entry name" value="LysM"/>
    <property type="match status" value="2"/>
</dbReference>
<feature type="region of interest" description="Disordered" evidence="1">
    <location>
        <begin position="206"/>
        <end position="299"/>
    </location>
</feature>
<dbReference type="Gene3D" id="2.40.40.10">
    <property type="entry name" value="RlpA-like domain"/>
    <property type="match status" value="1"/>
</dbReference>
<dbReference type="Gene3D" id="3.10.350.10">
    <property type="entry name" value="LysM domain"/>
    <property type="match status" value="2"/>
</dbReference>
<evidence type="ECO:0000313" key="4">
    <source>
        <dbReference type="Proteomes" id="UP001597469"/>
    </source>
</evidence>
<evidence type="ECO:0000313" key="3">
    <source>
        <dbReference type="EMBL" id="MFD2573197.1"/>
    </source>
</evidence>
<feature type="compositionally biased region" description="Basic and acidic residues" evidence="1">
    <location>
        <begin position="229"/>
        <end position="240"/>
    </location>
</feature>
<dbReference type="SUPFAM" id="SSF54106">
    <property type="entry name" value="LysM domain"/>
    <property type="match status" value="2"/>
</dbReference>
<protein>
    <submittedName>
        <fullName evidence="3">LysM peptidoglycan-binding domain-containing protein</fullName>
    </submittedName>
</protein>
<dbReference type="InterPro" id="IPR018392">
    <property type="entry name" value="LysM"/>
</dbReference>
<keyword evidence="4" id="KW-1185">Reference proteome</keyword>
<sequence length="390" mass="43188">MKKYPIIFASFLVGIISYVQVSQAYPVLSERLTAFDSVGVEKKDGKRFILHRVDEGQTLFAIARRYRRSVAEIKAANPDMNESVRYDQLVRIPIPDGALNRKEAKALDKAIRKEEKQQKREAKVDGKPASTDEKKTAKAEKNPEKDAKKNEDPARSGIHVVEPGQTLYSLAVRYGVPQSDLRKWNNLSSNNVLIGQALIVSEKAYQARVPSSPAPSVAIRTSDTPTRTETAKPAETRPAEPKPTTTRRTDPPAETKPERTTPVAENRRNEPTPAPSTKPAAEVEIESPRPGNDAPIPMRGRRISDSGVAEMIEGADGSGKYLALHRTAPIGTLVQVRNEFNNQSLWVKVIGRLPNTGVNDKILIKLSAQAFAKLSPEDKRFRAEVSYIVR</sequence>
<proteinExistence type="predicted"/>
<feature type="domain" description="LysM" evidence="2">
    <location>
        <begin position="157"/>
        <end position="200"/>
    </location>
</feature>
<dbReference type="PANTHER" id="PTHR33734:SF22">
    <property type="entry name" value="MEMBRANE-BOUND LYTIC MUREIN TRANSGLYCOSYLASE D"/>
    <property type="match status" value="1"/>
</dbReference>
<dbReference type="InterPro" id="IPR036908">
    <property type="entry name" value="RlpA-like_sf"/>
</dbReference>
<dbReference type="EMBL" id="JBHULN010000016">
    <property type="protein sequence ID" value="MFD2573197.1"/>
    <property type="molecule type" value="Genomic_DNA"/>
</dbReference>
<dbReference type="SMART" id="SM00257">
    <property type="entry name" value="LysM"/>
    <property type="match status" value="2"/>
</dbReference>
<dbReference type="RefSeq" id="WP_381525793.1">
    <property type="nucleotide sequence ID" value="NZ_JBHULN010000016.1"/>
</dbReference>
<dbReference type="Pfam" id="PF01476">
    <property type="entry name" value="LysM"/>
    <property type="match status" value="2"/>
</dbReference>
<feature type="compositionally biased region" description="Basic and acidic residues" evidence="1">
    <location>
        <begin position="112"/>
        <end position="154"/>
    </location>
</feature>
<name>A0ABW5M9F1_9BACT</name>
<feature type="compositionally biased region" description="Polar residues" evidence="1">
    <location>
        <begin position="219"/>
        <end position="228"/>
    </location>
</feature>
<dbReference type="PANTHER" id="PTHR33734">
    <property type="entry name" value="LYSM DOMAIN-CONTAINING GPI-ANCHORED PROTEIN 2"/>
    <property type="match status" value="1"/>
</dbReference>
<gene>
    <name evidence="3" type="ORF">ACFSUS_21320</name>
</gene>